<dbReference type="PROSITE" id="PS50006">
    <property type="entry name" value="FHA_DOMAIN"/>
    <property type="match status" value="1"/>
</dbReference>
<dbReference type="RefSeq" id="WP_179729506.1">
    <property type="nucleotide sequence ID" value="NZ_BAABEF010000001.1"/>
</dbReference>
<feature type="compositionally biased region" description="Pro residues" evidence="2">
    <location>
        <begin position="313"/>
        <end position="340"/>
    </location>
</feature>
<dbReference type="InterPro" id="IPR000253">
    <property type="entry name" value="FHA_dom"/>
</dbReference>
<evidence type="ECO:0000313" key="5">
    <source>
        <dbReference type="Proteomes" id="UP000582231"/>
    </source>
</evidence>
<feature type="region of interest" description="Disordered" evidence="2">
    <location>
        <begin position="153"/>
        <end position="355"/>
    </location>
</feature>
<feature type="compositionally biased region" description="Acidic residues" evidence="2">
    <location>
        <begin position="165"/>
        <end position="193"/>
    </location>
</feature>
<dbReference type="EMBL" id="JACCBF010000001">
    <property type="protein sequence ID" value="NYD33465.1"/>
    <property type="molecule type" value="Genomic_DNA"/>
</dbReference>
<dbReference type="Gene3D" id="2.60.200.20">
    <property type="match status" value="1"/>
</dbReference>
<proteinExistence type="predicted"/>
<keyword evidence="5" id="KW-1185">Reference proteome</keyword>
<feature type="compositionally biased region" description="Acidic residues" evidence="2">
    <location>
        <begin position="241"/>
        <end position="251"/>
    </location>
</feature>
<feature type="compositionally biased region" description="Acidic residues" evidence="2">
    <location>
        <begin position="276"/>
        <end position="288"/>
    </location>
</feature>
<dbReference type="AlphaFoldDB" id="A0A852RR99"/>
<evidence type="ECO:0000259" key="3">
    <source>
        <dbReference type="PROSITE" id="PS50006"/>
    </source>
</evidence>
<accession>A0A852RR99</accession>
<dbReference type="SUPFAM" id="SSF49879">
    <property type="entry name" value="SMAD/FHA domain"/>
    <property type="match status" value="1"/>
</dbReference>
<protein>
    <recommendedName>
        <fullName evidence="3">FHA domain-containing protein</fullName>
    </recommendedName>
</protein>
<keyword evidence="1" id="KW-0597">Phosphoprotein</keyword>
<sequence length="506" mass="51371">MSETGTAWSYRTGTWFAVFGPEAAIVLPQSQKDQVVALWAMVDGGAGFDEVLDGLLASGLSRIPGFVLVSTDEGPTRFLLRGADVVATVTAAGETVTVDGGASHTWVERSLDDVTALSISLPAGDGEVDDTDFPILTGLVRVGRIDRPAVETAAAAPAPLAEPEPVAEPEAAAEPEPEPEPEPELEPEPEPEPAVESQPAPAPSLGGAHLALDEPSPLDERASAVTEAAYLDDGPATEVMDVVDESMDEPLAEAPQEPAPDGWVTPWDTPGADGAVTDDADDAADPLDEPPTPAVPAPSFPPLGGATEVAPPGWVPPPPPGPPAPPVPGAPDLPDAPPLPVGSWEPVGGVSAPPGPGIEHDGFTVAGAGEPPAPLVPPVPGTPAAPPVTQPVAKLLVSDGQSIIVDRAVLIGRAPEARRFTSTEQPTLVTVPSRLHEISSTHVEVRPGTGADLGTAVVTDMGSTNGTVLVQPGLGPEDLKPGIAVQLIPGATINLGDGITIQVTRP</sequence>
<organism evidence="4 5">
    <name type="scientific">Nocardioides kongjuensis</name>
    <dbReference type="NCBI Taxonomy" id="349522"/>
    <lineage>
        <taxon>Bacteria</taxon>
        <taxon>Bacillati</taxon>
        <taxon>Actinomycetota</taxon>
        <taxon>Actinomycetes</taxon>
        <taxon>Propionibacteriales</taxon>
        <taxon>Nocardioidaceae</taxon>
        <taxon>Nocardioides</taxon>
    </lineage>
</organism>
<name>A0A852RR99_9ACTN</name>
<dbReference type="Proteomes" id="UP000582231">
    <property type="component" value="Unassembled WGS sequence"/>
</dbReference>
<evidence type="ECO:0000256" key="1">
    <source>
        <dbReference type="ARBA" id="ARBA00022553"/>
    </source>
</evidence>
<feature type="domain" description="FHA" evidence="3">
    <location>
        <begin position="409"/>
        <end position="469"/>
    </location>
</feature>
<feature type="compositionally biased region" description="Pro residues" evidence="2">
    <location>
        <begin position="289"/>
        <end position="301"/>
    </location>
</feature>
<evidence type="ECO:0000313" key="4">
    <source>
        <dbReference type="EMBL" id="NYD33465.1"/>
    </source>
</evidence>
<reference evidence="4 5" key="1">
    <citation type="submission" date="2020-07" db="EMBL/GenBank/DDBJ databases">
        <title>Sequencing the genomes of 1000 actinobacteria strains.</title>
        <authorList>
            <person name="Klenk H.-P."/>
        </authorList>
    </citation>
    <scope>NUCLEOTIDE SEQUENCE [LARGE SCALE GENOMIC DNA]</scope>
    <source>
        <strain evidence="4 5">DSM 19082</strain>
    </source>
</reference>
<feature type="compositionally biased region" description="Low complexity" evidence="2">
    <location>
        <begin position="153"/>
        <end position="164"/>
    </location>
</feature>
<comment type="caution">
    <text evidence="4">The sequence shown here is derived from an EMBL/GenBank/DDBJ whole genome shotgun (WGS) entry which is preliminary data.</text>
</comment>
<gene>
    <name evidence="4" type="ORF">BJ958_005011</name>
</gene>
<evidence type="ECO:0000256" key="2">
    <source>
        <dbReference type="SAM" id="MobiDB-lite"/>
    </source>
</evidence>
<dbReference type="InterPro" id="IPR008984">
    <property type="entry name" value="SMAD_FHA_dom_sf"/>
</dbReference>